<dbReference type="Pfam" id="PF05719">
    <property type="entry name" value="GPP34"/>
    <property type="match status" value="1"/>
</dbReference>
<dbReference type="AlphaFoldDB" id="A0AAC9LHY7"/>
<dbReference type="GO" id="GO:0070273">
    <property type="term" value="F:phosphatidylinositol-4-phosphate binding"/>
    <property type="evidence" value="ECO:0007669"/>
    <property type="project" value="InterPro"/>
</dbReference>
<evidence type="ECO:0000256" key="3">
    <source>
        <dbReference type="ARBA" id="ARBA00023121"/>
    </source>
</evidence>
<dbReference type="InterPro" id="IPR008628">
    <property type="entry name" value="GPP34-like"/>
</dbReference>
<organism evidence="5 6">
    <name type="scientific">Actinoalloteichus fjordicus</name>
    <dbReference type="NCBI Taxonomy" id="1612552"/>
    <lineage>
        <taxon>Bacteria</taxon>
        <taxon>Bacillati</taxon>
        <taxon>Actinomycetota</taxon>
        <taxon>Actinomycetes</taxon>
        <taxon>Pseudonocardiales</taxon>
        <taxon>Pseudonocardiaceae</taxon>
        <taxon>Actinoalloteichus</taxon>
    </lineage>
</organism>
<evidence type="ECO:0000256" key="1">
    <source>
        <dbReference type="ARBA" id="ARBA00004255"/>
    </source>
</evidence>
<comment type="subcellular location">
    <subcellularLocation>
        <location evidence="1">Golgi apparatus membrane</location>
        <topology evidence="1">Peripheral membrane protein</topology>
        <orientation evidence="1">Cytoplasmic side</orientation>
    </subcellularLocation>
</comment>
<dbReference type="Proteomes" id="UP000185511">
    <property type="component" value="Chromosome"/>
</dbReference>
<protein>
    <submittedName>
        <fullName evidence="5">Golgi phosphoprotein 3 (GPP34)</fullName>
    </submittedName>
</protein>
<keyword evidence="2" id="KW-0333">Golgi apparatus</keyword>
<sequence>MGGVDVRDALASRFYLLSCDLAGERLTARAELGYALHAATLHELFHAGLLRNERGKPAVRRSCRTGDAAKDRFLTAIGRLPPRPWSWWIGRGLPAAVRLTGERLSDAGLVRHWSGRALLIFPTRRVQVLRPEVVADLRRRVHGVLQDGLPVQRIAWRDVAMVSLAAECRLRSVLSEQQCARHDARLRELRGHVGPVASALHEAELGRQAAAAVANRVGSGGAGGGGGGGC</sequence>
<name>A0AAC9LHY7_9PSEU</name>
<gene>
    <name evidence="5" type="ORF">UA74_23155</name>
</gene>
<keyword evidence="3" id="KW-0446">Lipid-binding</keyword>
<accession>A0AAC9LHY7</accession>
<evidence type="ECO:0000313" key="5">
    <source>
        <dbReference type="EMBL" id="APU16649.1"/>
    </source>
</evidence>
<dbReference type="KEGG" id="acad:UA74_23155"/>
<dbReference type="GO" id="GO:0012505">
    <property type="term" value="C:endomembrane system"/>
    <property type="evidence" value="ECO:0007669"/>
    <property type="project" value="UniProtKB-ARBA"/>
</dbReference>
<dbReference type="Gene3D" id="1.10.3630.10">
    <property type="entry name" value="yeast vps74-n-term truncation variant domain like"/>
    <property type="match status" value="1"/>
</dbReference>
<dbReference type="EMBL" id="CP016076">
    <property type="protein sequence ID" value="APU16649.1"/>
    <property type="molecule type" value="Genomic_DNA"/>
</dbReference>
<keyword evidence="6" id="KW-1185">Reference proteome</keyword>
<keyword evidence="4" id="KW-0472">Membrane</keyword>
<evidence type="ECO:0000256" key="2">
    <source>
        <dbReference type="ARBA" id="ARBA00023034"/>
    </source>
</evidence>
<dbReference type="GO" id="GO:0005737">
    <property type="term" value="C:cytoplasm"/>
    <property type="evidence" value="ECO:0007669"/>
    <property type="project" value="UniProtKB-ARBA"/>
</dbReference>
<evidence type="ECO:0000313" key="6">
    <source>
        <dbReference type="Proteomes" id="UP000185511"/>
    </source>
</evidence>
<dbReference type="RefSeq" id="WP_083683527.1">
    <property type="nucleotide sequence ID" value="NZ_CP016076.1"/>
</dbReference>
<dbReference type="InterPro" id="IPR038261">
    <property type="entry name" value="GPP34-like_sf"/>
</dbReference>
<evidence type="ECO:0000256" key="4">
    <source>
        <dbReference type="ARBA" id="ARBA00023136"/>
    </source>
</evidence>
<proteinExistence type="predicted"/>
<reference evidence="6" key="1">
    <citation type="submission" date="2016-06" db="EMBL/GenBank/DDBJ databases">
        <title>Complete genome sequence of Actinoalloteichus fjordicus DSM 46855 (=ADI127-17), type strain of the new species Actinoalloteichus fjordicus.</title>
        <authorList>
            <person name="Ruckert C."/>
            <person name="Nouioui I."/>
            <person name="Willmese J."/>
            <person name="van Wezel G."/>
            <person name="Klenk H.-P."/>
            <person name="Kalinowski J."/>
            <person name="Zotchev S.B."/>
        </authorList>
    </citation>
    <scope>NUCLEOTIDE SEQUENCE [LARGE SCALE GENOMIC DNA]</scope>
    <source>
        <strain evidence="6">ADI127-7</strain>
    </source>
</reference>